<feature type="binding site" evidence="1">
    <location>
        <position position="444"/>
    </location>
    <ligand>
        <name>Mg(2+)</name>
        <dbReference type="ChEBI" id="CHEBI:18420"/>
        <label>1</label>
    </ligand>
</feature>
<dbReference type="PANTHER" id="PTHR16222">
    <property type="entry name" value="ADP-RIBOSYLGLYCOHYDROLASE"/>
    <property type="match status" value="1"/>
</dbReference>
<feature type="binding site" evidence="1">
    <location>
        <position position="442"/>
    </location>
    <ligand>
        <name>Mg(2+)</name>
        <dbReference type="ChEBI" id="CHEBI:18420"/>
        <label>1</label>
    </ligand>
</feature>
<organism evidence="2 3">
    <name type="scientific">Podila minutissima</name>
    <dbReference type="NCBI Taxonomy" id="64525"/>
    <lineage>
        <taxon>Eukaryota</taxon>
        <taxon>Fungi</taxon>
        <taxon>Fungi incertae sedis</taxon>
        <taxon>Mucoromycota</taxon>
        <taxon>Mortierellomycotina</taxon>
        <taxon>Mortierellomycetes</taxon>
        <taxon>Mortierellales</taxon>
        <taxon>Mortierellaceae</taxon>
        <taxon>Podila</taxon>
    </lineage>
</organism>
<dbReference type="Pfam" id="PF03747">
    <property type="entry name" value="ADP_ribosyl_GH"/>
    <property type="match status" value="1"/>
</dbReference>
<feature type="binding site" evidence="1">
    <location>
        <position position="77"/>
    </location>
    <ligand>
        <name>Mg(2+)</name>
        <dbReference type="ChEBI" id="CHEBI:18420"/>
        <label>1</label>
    </ligand>
</feature>
<dbReference type="PANTHER" id="PTHR16222:SF28">
    <property type="entry name" value="ADP-RIBOSYLGLYCOHYDROLASE"/>
    <property type="match status" value="1"/>
</dbReference>
<dbReference type="AlphaFoldDB" id="A0A9P5SA78"/>
<dbReference type="EMBL" id="JAAAUY010001293">
    <property type="protein sequence ID" value="KAF9323410.1"/>
    <property type="molecule type" value="Genomic_DNA"/>
</dbReference>
<dbReference type="InterPro" id="IPR005502">
    <property type="entry name" value="Ribosyl_crysJ1"/>
</dbReference>
<reference evidence="2" key="1">
    <citation type="journal article" date="2020" name="Fungal Divers.">
        <title>Resolving the Mortierellaceae phylogeny through synthesis of multi-gene phylogenetics and phylogenomics.</title>
        <authorList>
            <person name="Vandepol N."/>
            <person name="Liber J."/>
            <person name="Desiro A."/>
            <person name="Na H."/>
            <person name="Kennedy M."/>
            <person name="Barry K."/>
            <person name="Grigoriev I.V."/>
            <person name="Miller A.N."/>
            <person name="O'Donnell K."/>
            <person name="Stajich J.E."/>
            <person name="Bonito G."/>
        </authorList>
    </citation>
    <scope>NUCLEOTIDE SEQUENCE</scope>
    <source>
        <strain evidence="2">NVP1</strain>
    </source>
</reference>
<keyword evidence="3" id="KW-1185">Reference proteome</keyword>
<feature type="binding site" evidence="1">
    <location>
        <position position="75"/>
    </location>
    <ligand>
        <name>Mg(2+)</name>
        <dbReference type="ChEBI" id="CHEBI:18420"/>
        <label>1</label>
    </ligand>
</feature>
<gene>
    <name evidence="2" type="ORF">BG006_001473</name>
</gene>
<dbReference type="SUPFAM" id="SSF101478">
    <property type="entry name" value="ADP-ribosylglycohydrolase"/>
    <property type="match status" value="2"/>
</dbReference>
<keyword evidence="1" id="KW-0460">Magnesium</keyword>
<feature type="binding site" evidence="1">
    <location>
        <position position="76"/>
    </location>
    <ligand>
        <name>Mg(2+)</name>
        <dbReference type="ChEBI" id="CHEBI:18420"/>
        <label>1</label>
    </ligand>
</feature>
<comment type="cofactor">
    <cofactor evidence="1">
        <name>Mg(2+)</name>
        <dbReference type="ChEBI" id="CHEBI:18420"/>
    </cofactor>
    <text evidence="1">Binds 2 magnesium ions per subunit.</text>
</comment>
<proteinExistence type="predicted"/>
<evidence type="ECO:0000313" key="3">
    <source>
        <dbReference type="Proteomes" id="UP000696485"/>
    </source>
</evidence>
<accession>A0A9P5SA78</accession>
<keyword evidence="1" id="KW-0479">Metal-binding</keyword>
<dbReference type="InterPro" id="IPR036705">
    <property type="entry name" value="Ribosyl_crysJ1_sf"/>
</dbReference>
<evidence type="ECO:0000313" key="2">
    <source>
        <dbReference type="EMBL" id="KAF9323410.1"/>
    </source>
</evidence>
<name>A0A9P5SA78_9FUNG</name>
<comment type="caution">
    <text evidence="2">The sequence shown here is derived from an EMBL/GenBank/DDBJ whole genome shotgun (WGS) entry which is preliminary data.</text>
</comment>
<protein>
    <recommendedName>
        <fullName evidence="4">ADP-ribosylglycohydrolase</fullName>
    </recommendedName>
</protein>
<dbReference type="Proteomes" id="UP000696485">
    <property type="component" value="Unassembled WGS sequence"/>
</dbReference>
<dbReference type="Gene3D" id="1.10.4080.10">
    <property type="entry name" value="ADP-ribosylation/Crystallin J1"/>
    <property type="match status" value="2"/>
</dbReference>
<feature type="binding site" evidence="1">
    <location>
        <position position="445"/>
    </location>
    <ligand>
        <name>Mg(2+)</name>
        <dbReference type="ChEBI" id="CHEBI:18420"/>
        <label>1</label>
    </ligand>
</feature>
<evidence type="ECO:0008006" key="4">
    <source>
        <dbReference type="Google" id="ProtNLM"/>
    </source>
</evidence>
<sequence length="502" mass="55524">MSPLSSLTKTQIRDRIRGALLGNAVGDAYGLATEFMPKRAAVERYGNGPIAFGLEPGYPVWEDSHRCILERNDFTDDTDQMLLMLQSLQQTADGILHPLNFAKKMAEWNDFGFPELGTPARGIGYTVGQVMGHNEFRTNPHKAAFVIWDEAGRNLAPNGAVMRTAPVGIEHFWDEPRVVQNALAAAKITHADPRSVIAALVSAVLISRLLRGGGQDPEADRNRIWNPKLAGSGDDQTTVRYKGELLEYLRRGSDFDGNRTRSPEYEAETPDKKFKHKDFRALQAKRLAHEAAHPPNLPEPHPVVEWNKDRPKPVPRPHIGWAGIDAVGEDTAMGALARQVLDDYKFLLLETDVVPLPRGPQPLSYQQRWTEELLASCFPQNMNQLELGSASAMGYAYKCIGIAYYGATRNLDPSPDPAQPEYQGPSGLFRGLMEQVTLEGGDADTNAAVMGSLLGARFGLEEGVPRGWWTGLQHLDWLNGTIDQYLDRVMGQFEEAENAAES</sequence>
<dbReference type="InterPro" id="IPR050792">
    <property type="entry name" value="ADP-ribosylglycohydrolase"/>
</dbReference>
<evidence type="ECO:0000256" key="1">
    <source>
        <dbReference type="PIRSR" id="PIRSR605502-1"/>
    </source>
</evidence>
<dbReference type="GO" id="GO:0046872">
    <property type="term" value="F:metal ion binding"/>
    <property type="evidence" value="ECO:0007669"/>
    <property type="project" value="UniProtKB-KW"/>
</dbReference>